<protein>
    <submittedName>
        <fullName evidence="7">E3 ubiquitin-protein ligase MARCH4</fullName>
    </submittedName>
</protein>
<dbReference type="OrthoDB" id="264354at2759"/>
<dbReference type="SUPFAM" id="SSF57850">
    <property type="entry name" value="RING/U-box"/>
    <property type="match status" value="1"/>
</dbReference>
<dbReference type="Gene3D" id="3.30.40.10">
    <property type="entry name" value="Zinc/RING finger domain, C3HC4 (zinc finger)"/>
    <property type="match status" value="1"/>
</dbReference>
<reference evidence="7 8" key="1">
    <citation type="submission" date="2012-10" db="EMBL/GenBank/DDBJ databases">
        <title>Genome sequencing and analysis of entomopathogenic fungi Beauveria bassiana D1-5.</title>
        <authorList>
            <person name="Li Q."/>
            <person name="Wang L."/>
            <person name="Zhang Z."/>
            <person name="Wang Q."/>
            <person name="Ren J."/>
            <person name="Wang M."/>
            <person name="Xu W."/>
            <person name="Wang J."/>
            <person name="Lu Y."/>
            <person name="Du Q."/>
            <person name="Sun Z."/>
        </authorList>
    </citation>
    <scope>NUCLEOTIDE SEQUENCE [LARGE SCALE GENOMIC DNA]</scope>
    <source>
        <strain evidence="7 8">D1-5</strain>
    </source>
</reference>
<accession>A0A0A2VKH7</accession>
<dbReference type="InterPro" id="IPR013083">
    <property type="entry name" value="Znf_RING/FYVE/PHD"/>
</dbReference>
<comment type="caution">
    <text evidence="7">The sequence shown here is derived from an EMBL/GenBank/DDBJ whole genome shotgun (WGS) entry which is preliminary data.</text>
</comment>
<dbReference type="InterPro" id="IPR011016">
    <property type="entry name" value="Znf_RING-CH"/>
</dbReference>
<dbReference type="Pfam" id="PF12906">
    <property type="entry name" value="RINGv"/>
    <property type="match status" value="1"/>
</dbReference>
<dbReference type="HOGENOM" id="CLU_047453_0_0_1"/>
<dbReference type="CDD" id="cd16495">
    <property type="entry name" value="RING_CH-C4HC3_MARCH"/>
    <property type="match status" value="1"/>
</dbReference>
<proteinExistence type="predicted"/>
<feature type="region of interest" description="Disordered" evidence="4">
    <location>
        <begin position="1"/>
        <end position="38"/>
    </location>
</feature>
<evidence type="ECO:0000313" key="7">
    <source>
        <dbReference type="EMBL" id="KGQ06822.1"/>
    </source>
</evidence>
<name>A0A0A2VKH7_BEABA</name>
<evidence type="ECO:0000256" key="1">
    <source>
        <dbReference type="ARBA" id="ARBA00022723"/>
    </source>
</evidence>
<dbReference type="Proteomes" id="UP000030106">
    <property type="component" value="Unassembled WGS sequence"/>
</dbReference>
<evidence type="ECO:0000259" key="6">
    <source>
        <dbReference type="PROSITE" id="PS51292"/>
    </source>
</evidence>
<dbReference type="eggNOG" id="ENOG502SEYX">
    <property type="taxonomic scope" value="Eukaryota"/>
</dbReference>
<feature type="domain" description="RING-CH-type" evidence="6">
    <location>
        <begin position="37"/>
        <end position="122"/>
    </location>
</feature>
<dbReference type="PANTHER" id="PTHR46347">
    <property type="entry name" value="RING/FYVE/PHD ZINC FINGER SUPERFAMILY PROTEIN"/>
    <property type="match status" value="1"/>
</dbReference>
<feature type="transmembrane region" description="Helical" evidence="5">
    <location>
        <begin position="198"/>
        <end position="219"/>
    </location>
</feature>
<keyword evidence="2" id="KW-0863">Zinc-finger</keyword>
<dbReference type="PROSITE" id="PS51292">
    <property type="entry name" value="ZF_RING_CH"/>
    <property type="match status" value="1"/>
</dbReference>
<evidence type="ECO:0000313" key="8">
    <source>
        <dbReference type="Proteomes" id="UP000030106"/>
    </source>
</evidence>
<feature type="compositionally biased region" description="Polar residues" evidence="4">
    <location>
        <begin position="1"/>
        <end position="10"/>
    </location>
</feature>
<keyword evidence="5" id="KW-0812">Transmembrane</keyword>
<evidence type="ECO:0000256" key="2">
    <source>
        <dbReference type="ARBA" id="ARBA00022771"/>
    </source>
</evidence>
<keyword evidence="5" id="KW-1133">Transmembrane helix</keyword>
<evidence type="ECO:0000256" key="5">
    <source>
        <dbReference type="SAM" id="Phobius"/>
    </source>
</evidence>
<keyword evidence="5" id="KW-0472">Membrane</keyword>
<dbReference type="STRING" id="1245745.A0A0A2VKH7"/>
<organism evidence="7 8">
    <name type="scientific">Beauveria bassiana D1-5</name>
    <dbReference type="NCBI Taxonomy" id="1245745"/>
    <lineage>
        <taxon>Eukaryota</taxon>
        <taxon>Fungi</taxon>
        <taxon>Dikarya</taxon>
        <taxon>Ascomycota</taxon>
        <taxon>Pezizomycotina</taxon>
        <taxon>Sordariomycetes</taxon>
        <taxon>Hypocreomycetidae</taxon>
        <taxon>Hypocreales</taxon>
        <taxon>Cordycipitaceae</taxon>
        <taxon>Beauveria</taxon>
    </lineage>
</organism>
<evidence type="ECO:0000256" key="3">
    <source>
        <dbReference type="ARBA" id="ARBA00022833"/>
    </source>
</evidence>
<sequence length="284" mass="31990">MEPQSWSWSSAMGDHSTGDSEARQRNTTDQPPQAENRRRYGPRTCRICFDTVEPQYADASQTGRPTYVSEDPTLGRLLSPCKCKGTQKYVHEGCLHAWRAASPLQDRNFWHCPTCGYKYQLTRLDWASLLSSKITQALLTLLLFAVGIFILGFIADPVFNLWLDPIGTIGDALTADEDNWDSPFEEPPTWIEHFVKGFFSLGIVGLIKSALFMSPWHWWQLRGTGLGGGGRRRGTGRGRVENLSLMFVLLGAFAALNGIWKLVRSLSARVLLHMRDRVIDVDED</sequence>
<keyword evidence="3" id="KW-0862">Zinc</keyword>
<feature type="compositionally biased region" description="Basic and acidic residues" evidence="4">
    <location>
        <begin position="16"/>
        <end position="26"/>
    </location>
</feature>
<dbReference type="PANTHER" id="PTHR46347:SF1">
    <property type="entry name" value="RING_FYVE_PHD ZINC FINGER SUPERFAMILY PROTEIN"/>
    <property type="match status" value="1"/>
</dbReference>
<dbReference type="SMART" id="SM00744">
    <property type="entry name" value="RINGv"/>
    <property type="match status" value="1"/>
</dbReference>
<feature type="transmembrane region" description="Helical" evidence="5">
    <location>
        <begin position="240"/>
        <end position="260"/>
    </location>
</feature>
<keyword evidence="1" id="KW-0479">Metal-binding</keyword>
<dbReference type="EMBL" id="ANFO01000752">
    <property type="protein sequence ID" value="KGQ06822.1"/>
    <property type="molecule type" value="Genomic_DNA"/>
</dbReference>
<dbReference type="GO" id="GO:0008270">
    <property type="term" value="F:zinc ion binding"/>
    <property type="evidence" value="ECO:0007669"/>
    <property type="project" value="UniProtKB-KW"/>
</dbReference>
<feature type="transmembrane region" description="Helical" evidence="5">
    <location>
        <begin position="137"/>
        <end position="155"/>
    </location>
</feature>
<dbReference type="AlphaFoldDB" id="A0A0A2VKH7"/>
<gene>
    <name evidence="7" type="ORF">BBAD15_g7863</name>
</gene>
<evidence type="ECO:0000256" key="4">
    <source>
        <dbReference type="SAM" id="MobiDB-lite"/>
    </source>
</evidence>